<feature type="domain" description="PARP-type" evidence="7">
    <location>
        <begin position="6"/>
        <end position="89"/>
    </location>
</feature>
<accession>I7LXZ8</accession>
<dbReference type="EMBL" id="GG662247">
    <property type="protein sequence ID" value="EAS07069.1"/>
    <property type="molecule type" value="Genomic_DNA"/>
</dbReference>
<keyword evidence="2" id="KW-0479">Metal-binding</keyword>
<evidence type="ECO:0000313" key="8">
    <source>
        <dbReference type="EMBL" id="EAS07069.1"/>
    </source>
</evidence>
<dbReference type="PROSITE" id="PS52007">
    <property type="entry name" value="PADR1"/>
    <property type="match status" value="1"/>
</dbReference>
<dbReference type="AlphaFoldDB" id="I7LXZ8"/>
<dbReference type="Proteomes" id="UP000009168">
    <property type="component" value="Unassembled WGS sequence"/>
</dbReference>
<dbReference type="SUPFAM" id="SSF57716">
    <property type="entry name" value="Glucocorticoid receptor-like (DNA-binding domain)"/>
    <property type="match status" value="1"/>
</dbReference>
<keyword evidence="3" id="KW-0863">Zinc-finger</keyword>
<feature type="compositionally biased region" description="Acidic residues" evidence="6">
    <location>
        <begin position="113"/>
        <end position="125"/>
    </location>
</feature>
<dbReference type="OrthoDB" id="429950at2759"/>
<keyword evidence="5" id="KW-0539">Nucleus</keyword>
<feature type="compositionally biased region" description="Acidic residues" evidence="6">
    <location>
        <begin position="154"/>
        <end position="172"/>
    </location>
</feature>
<evidence type="ECO:0000256" key="5">
    <source>
        <dbReference type="ARBA" id="ARBA00023242"/>
    </source>
</evidence>
<dbReference type="SMART" id="SM01335">
    <property type="entry name" value="PADR1"/>
    <property type="match status" value="1"/>
</dbReference>
<dbReference type="PROSITE" id="PS50064">
    <property type="entry name" value="ZF_PARP_2"/>
    <property type="match status" value="1"/>
</dbReference>
<dbReference type="KEGG" id="tet:TTHERM_00681750"/>
<feature type="compositionally biased region" description="Basic residues" evidence="6">
    <location>
        <begin position="130"/>
        <end position="150"/>
    </location>
</feature>
<dbReference type="SMART" id="SM01336">
    <property type="entry name" value="zf-PARP"/>
    <property type="match status" value="1"/>
</dbReference>
<dbReference type="InterPro" id="IPR001510">
    <property type="entry name" value="Znf_PARP"/>
</dbReference>
<dbReference type="GO" id="GO:0008270">
    <property type="term" value="F:zinc ion binding"/>
    <property type="evidence" value="ECO:0007669"/>
    <property type="project" value="UniProtKB-KW"/>
</dbReference>
<dbReference type="InParanoid" id="I7LXZ8"/>
<organism evidence="8 9">
    <name type="scientific">Tetrahymena thermophila (strain SB210)</name>
    <dbReference type="NCBI Taxonomy" id="312017"/>
    <lineage>
        <taxon>Eukaryota</taxon>
        <taxon>Sar</taxon>
        <taxon>Alveolata</taxon>
        <taxon>Ciliophora</taxon>
        <taxon>Intramacronucleata</taxon>
        <taxon>Oligohymenophorea</taxon>
        <taxon>Hymenostomatida</taxon>
        <taxon>Tetrahymenina</taxon>
        <taxon>Tetrahymenidae</taxon>
        <taxon>Tetrahymena</taxon>
    </lineage>
</organism>
<dbReference type="Gene3D" id="3.30.1740.10">
    <property type="entry name" value="Zinc finger, PARP-type"/>
    <property type="match status" value="1"/>
</dbReference>
<sequence length="323" mass="37020">MSAKELKFDYASSSRAGCKGCKMKIQKNELRIGLETLFQGEHTTTSWRHLECFSLGRKYKDIDPKEIEGYYDLKKEDKARVIDYFEGGGQKKSVVDKLISTITDSEKKKKQDDDGDDNQVYDYDAEQQKKKNQQQKEKKKITKPKLKRKLSSSSEEEDDSSDSEDDFDDSETDNSGSDSDYEKEKAIQRKNQHKKLARKKKSKGKSKSSTEINIGYTPEQLLKFKENLKLYEKKTAEYLKALLGINNQPKTGTKDELVLKCADGKTLGQIPICSECGGGKLRYDIQTGIYKCPGYMDDDVFQHCGKKFTNEQIVRLPWIDDII</sequence>
<feature type="region of interest" description="Disordered" evidence="6">
    <location>
        <begin position="104"/>
        <end position="211"/>
    </location>
</feature>
<reference evidence="9" key="1">
    <citation type="journal article" date="2006" name="PLoS Biol.">
        <title>Macronuclear genome sequence of the ciliate Tetrahymena thermophila, a model eukaryote.</title>
        <authorList>
            <person name="Eisen J.A."/>
            <person name="Coyne R.S."/>
            <person name="Wu M."/>
            <person name="Wu D."/>
            <person name="Thiagarajan M."/>
            <person name="Wortman J.R."/>
            <person name="Badger J.H."/>
            <person name="Ren Q."/>
            <person name="Amedeo P."/>
            <person name="Jones K.M."/>
            <person name="Tallon L.J."/>
            <person name="Delcher A.L."/>
            <person name="Salzberg S.L."/>
            <person name="Silva J.C."/>
            <person name="Haas B.J."/>
            <person name="Majoros W.H."/>
            <person name="Farzad M."/>
            <person name="Carlton J.M."/>
            <person name="Smith R.K. Jr."/>
            <person name="Garg J."/>
            <person name="Pearlman R.E."/>
            <person name="Karrer K.M."/>
            <person name="Sun L."/>
            <person name="Manning G."/>
            <person name="Elde N.C."/>
            <person name="Turkewitz A.P."/>
            <person name="Asai D.J."/>
            <person name="Wilkes D.E."/>
            <person name="Wang Y."/>
            <person name="Cai H."/>
            <person name="Collins K."/>
            <person name="Stewart B.A."/>
            <person name="Lee S.R."/>
            <person name="Wilamowska K."/>
            <person name="Weinberg Z."/>
            <person name="Ruzzo W.L."/>
            <person name="Wloga D."/>
            <person name="Gaertig J."/>
            <person name="Frankel J."/>
            <person name="Tsao C.-C."/>
            <person name="Gorovsky M.A."/>
            <person name="Keeling P.J."/>
            <person name="Waller R.F."/>
            <person name="Patron N.J."/>
            <person name="Cherry J.M."/>
            <person name="Stover N.A."/>
            <person name="Krieger C.J."/>
            <person name="del Toro C."/>
            <person name="Ryder H.F."/>
            <person name="Williamson S.C."/>
            <person name="Barbeau R.A."/>
            <person name="Hamilton E.P."/>
            <person name="Orias E."/>
        </authorList>
    </citation>
    <scope>NUCLEOTIDE SEQUENCE [LARGE SCALE GENOMIC DNA]</scope>
    <source>
        <strain evidence="9">SB210</strain>
    </source>
</reference>
<keyword evidence="4" id="KW-0862">Zinc</keyword>
<evidence type="ECO:0000256" key="1">
    <source>
        <dbReference type="ARBA" id="ARBA00004123"/>
    </source>
</evidence>
<evidence type="ECO:0000256" key="2">
    <source>
        <dbReference type="ARBA" id="ARBA00022723"/>
    </source>
</evidence>
<dbReference type="GO" id="GO:0003677">
    <property type="term" value="F:DNA binding"/>
    <property type="evidence" value="ECO:0007669"/>
    <property type="project" value="InterPro"/>
</dbReference>
<dbReference type="STRING" id="312017.I7LXZ8"/>
<keyword evidence="9" id="KW-1185">Reference proteome</keyword>
<gene>
    <name evidence="8" type="ORF">TTHERM_00681750</name>
</gene>
<evidence type="ECO:0000313" key="9">
    <source>
        <dbReference type="Proteomes" id="UP000009168"/>
    </source>
</evidence>
<dbReference type="InterPro" id="IPR012982">
    <property type="entry name" value="PARP1-like_PADR1_Zn_ribbon"/>
</dbReference>
<dbReference type="OMA" id="LEGEMFM"/>
<dbReference type="eggNOG" id="KOG1037">
    <property type="taxonomic scope" value="Eukaryota"/>
</dbReference>
<dbReference type="RefSeq" id="XP_001027311.1">
    <property type="nucleotide sequence ID" value="XM_001027311.3"/>
</dbReference>
<evidence type="ECO:0000256" key="3">
    <source>
        <dbReference type="ARBA" id="ARBA00022771"/>
    </source>
</evidence>
<name>I7LXZ8_TETTS</name>
<protein>
    <submittedName>
        <fullName evidence="8">Poly polymerase and DNA-ligase Zn-finger region family protein</fullName>
    </submittedName>
</protein>
<evidence type="ECO:0000259" key="7">
    <source>
        <dbReference type="PROSITE" id="PS50064"/>
    </source>
</evidence>
<dbReference type="Pfam" id="PF08063">
    <property type="entry name" value="Zn_ribbon_PADR1"/>
    <property type="match status" value="1"/>
</dbReference>
<evidence type="ECO:0000256" key="4">
    <source>
        <dbReference type="ARBA" id="ARBA00022833"/>
    </source>
</evidence>
<feature type="compositionally biased region" description="Basic residues" evidence="6">
    <location>
        <begin position="188"/>
        <end position="206"/>
    </location>
</feature>
<dbReference type="GO" id="GO:0005634">
    <property type="term" value="C:nucleus"/>
    <property type="evidence" value="ECO:0007669"/>
    <property type="project" value="UniProtKB-SubCell"/>
</dbReference>
<dbReference type="GeneID" id="7842115"/>
<evidence type="ECO:0000256" key="6">
    <source>
        <dbReference type="SAM" id="MobiDB-lite"/>
    </source>
</evidence>
<dbReference type="HOGENOM" id="CLU_1006312_0_0_1"/>
<dbReference type="Gene3D" id="3.90.640.80">
    <property type="match status" value="1"/>
</dbReference>
<comment type="subcellular location">
    <subcellularLocation>
        <location evidence="1">Nucleus</location>
    </subcellularLocation>
</comment>
<dbReference type="InterPro" id="IPR036957">
    <property type="entry name" value="Znf_PARP_sf"/>
</dbReference>
<dbReference type="Pfam" id="PF00645">
    <property type="entry name" value="zf-PARP"/>
    <property type="match status" value="1"/>
</dbReference>
<proteinExistence type="predicted"/>